<sequence length="71" mass="8050">MEFTFSISVSAKQYLAFYQGAATHVDVIDDTGRHLQINARYFRSFVTVSGIQGRFKLTLDSNGSFIELNRL</sequence>
<dbReference type="InterPro" id="IPR021363">
    <property type="entry name" value="DUF2835"/>
</dbReference>
<dbReference type="RefSeq" id="WP_121838673.1">
    <property type="nucleotide sequence ID" value="NZ_ML014771.1"/>
</dbReference>
<proteinExistence type="predicted"/>
<name>A0A3L8PZS2_9GAMM</name>
<comment type="caution">
    <text evidence="1">The sequence shown here is derived from an EMBL/GenBank/DDBJ whole genome shotgun (WGS) entry which is preliminary data.</text>
</comment>
<dbReference type="EMBL" id="QZEI01000022">
    <property type="protein sequence ID" value="RLV60038.1"/>
    <property type="molecule type" value="Genomic_DNA"/>
</dbReference>
<organism evidence="1 2">
    <name type="scientific">Parashewanella curva</name>
    <dbReference type="NCBI Taxonomy" id="2338552"/>
    <lineage>
        <taxon>Bacteria</taxon>
        <taxon>Pseudomonadati</taxon>
        <taxon>Pseudomonadota</taxon>
        <taxon>Gammaproteobacteria</taxon>
        <taxon>Alteromonadales</taxon>
        <taxon>Shewanellaceae</taxon>
        <taxon>Parashewanella</taxon>
    </lineage>
</organism>
<dbReference type="OrthoDB" id="5600793at2"/>
<gene>
    <name evidence="1" type="ORF">D5018_08980</name>
</gene>
<protein>
    <submittedName>
        <fullName evidence="1">DUF2835 family protein</fullName>
    </submittedName>
</protein>
<evidence type="ECO:0000313" key="2">
    <source>
        <dbReference type="Proteomes" id="UP000281474"/>
    </source>
</evidence>
<keyword evidence="2" id="KW-1185">Reference proteome</keyword>
<evidence type="ECO:0000313" key="1">
    <source>
        <dbReference type="EMBL" id="RLV60038.1"/>
    </source>
</evidence>
<reference evidence="1 2" key="1">
    <citation type="submission" date="2018-09" db="EMBL/GenBank/DDBJ databases">
        <title>Phylogeny of the Shewanellaceae, and recommendation for two new genera, Pseudoshewanella and Parashewanella.</title>
        <authorList>
            <person name="Wang G."/>
        </authorList>
    </citation>
    <scope>NUCLEOTIDE SEQUENCE [LARGE SCALE GENOMIC DNA]</scope>
    <source>
        <strain evidence="1 2">C51</strain>
    </source>
</reference>
<dbReference type="Proteomes" id="UP000281474">
    <property type="component" value="Unassembled WGS sequence"/>
</dbReference>
<accession>A0A3L8PZS2</accession>
<dbReference type="AlphaFoldDB" id="A0A3L8PZS2"/>
<dbReference type="Pfam" id="PF11197">
    <property type="entry name" value="DUF2835"/>
    <property type="match status" value="1"/>
</dbReference>